<dbReference type="Gene3D" id="3.40.50.1970">
    <property type="match status" value="1"/>
</dbReference>
<evidence type="ECO:0000256" key="4">
    <source>
        <dbReference type="ARBA" id="ARBA00022723"/>
    </source>
</evidence>
<protein>
    <submittedName>
        <fullName evidence="11">Uncharacterized protein</fullName>
    </submittedName>
</protein>
<keyword evidence="5" id="KW-0520">NAD</keyword>
<dbReference type="Proteomes" id="UP000248924">
    <property type="component" value="Unassembled WGS sequence"/>
</dbReference>
<keyword evidence="3" id="KW-0028">Amino-acid biosynthesis</keyword>
<comment type="caution">
    <text evidence="11">The sequence shown here is derived from an EMBL/GenBank/DDBJ whole genome shotgun (WGS) entry which is preliminary data.</text>
</comment>
<dbReference type="InterPro" id="IPR030963">
    <property type="entry name" value="DHQ_synth_fam"/>
</dbReference>
<dbReference type="RefSeq" id="WP_111215390.1">
    <property type="nucleotide sequence ID" value="NZ_POTY01000132.1"/>
</dbReference>
<comment type="cofactor">
    <cofactor evidence="2">
        <name>Co(2+)</name>
        <dbReference type="ChEBI" id="CHEBI:48828"/>
    </cofactor>
</comment>
<keyword evidence="7" id="KW-0456">Lyase</keyword>
<organism evidence="11 12">
    <name type="scientific">Micromonospora craterilacus</name>
    <dbReference type="NCBI Taxonomy" id="1655439"/>
    <lineage>
        <taxon>Bacteria</taxon>
        <taxon>Bacillati</taxon>
        <taxon>Actinomycetota</taxon>
        <taxon>Actinomycetes</taxon>
        <taxon>Micromonosporales</taxon>
        <taxon>Micromonosporaceae</taxon>
        <taxon>Micromonospora</taxon>
    </lineage>
</organism>
<comment type="cofactor">
    <cofactor evidence="1">
        <name>NAD(+)</name>
        <dbReference type="ChEBI" id="CHEBI:57540"/>
    </cofactor>
</comment>
<evidence type="ECO:0000259" key="10">
    <source>
        <dbReference type="Pfam" id="PF24621"/>
    </source>
</evidence>
<evidence type="ECO:0000313" key="11">
    <source>
        <dbReference type="EMBL" id="PZG15153.1"/>
    </source>
</evidence>
<evidence type="ECO:0000313" key="12">
    <source>
        <dbReference type="Proteomes" id="UP000248924"/>
    </source>
</evidence>
<feature type="domain" description="3-dehydroquinate synthase N-terminal" evidence="9">
    <location>
        <begin position="88"/>
        <end position="172"/>
    </location>
</feature>
<evidence type="ECO:0000256" key="6">
    <source>
        <dbReference type="ARBA" id="ARBA00023141"/>
    </source>
</evidence>
<sequence>MRDPRRLRLGEHHVDLSLWPGAVDTLPTALDRAAATRPLIVIDELVHPHLGRRIDDLLHRRQATVTTAVASERHKLLAQVATLAELGAESDAVVAVGGGTTGNLAGTLAHLLGFGVPLIHVPTTVTSIVDAAISARHTLNTRSAKSTLGVHHLPSAILADPTLLASLPAHQWAEGAVEAVKAAFVAGGTRATQLAARLTALNGPVADLDELAELLGVAVELKLHTIADDPTERGPAVALHYGHTFARAIETLTDGTISHGRAVATGMRAAAGTAERLGLITRAERQQHDELIRHIGLSPVDLRTIPSEHLLRLMTNDPKARIVRPVRGIPLVLIDRIGHAYVSPESGLPVTAVPEAVAAAALGGLHPQVRTGELP</sequence>
<evidence type="ECO:0000259" key="9">
    <source>
        <dbReference type="Pfam" id="PF01761"/>
    </source>
</evidence>
<dbReference type="Pfam" id="PF01761">
    <property type="entry name" value="DHQ_synthase"/>
    <property type="match status" value="1"/>
</dbReference>
<gene>
    <name evidence="11" type="ORF">C1I95_20145</name>
</gene>
<dbReference type="SUPFAM" id="SSF56796">
    <property type="entry name" value="Dehydroquinate synthase-like"/>
    <property type="match status" value="1"/>
</dbReference>
<keyword evidence="4" id="KW-0479">Metal-binding</keyword>
<accession>A0A2W2DXC5</accession>
<dbReference type="AlphaFoldDB" id="A0A2W2DXC5"/>
<dbReference type="InterPro" id="IPR030960">
    <property type="entry name" value="DHQS/DOIS_N"/>
</dbReference>
<evidence type="ECO:0000256" key="3">
    <source>
        <dbReference type="ARBA" id="ARBA00022605"/>
    </source>
</evidence>
<evidence type="ECO:0000256" key="8">
    <source>
        <dbReference type="ARBA" id="ARBA00023285"/>
    </source>
</evidence>
<evidence type="ECO:0000256" key="5">
    <source>
        <dbReference type="ARBA" id="ARBA00023027"/>
    </source>
</evidence>
<keyword evidence="12" id="KW-1185">Reference proteome</keyword>
<dbReference type="GO" id="GO:0009073">
    <property type="term" value="P:aromatic amino acid family biosynthetic process"/>
    <property type="evidence" value="ECO:0007669"/>
    <property type="project" value="UniProtKB-KW"/>
</dbReference>
<dbReference type="Gene3D" id="1.20.1090.10">
    <property type="entry name" value="Dehydroquinate synthase-like - alpha domain"/>
    <property type="match status" value="1"/>
</dbReference>
<name>A0A2W2DXC5_9ACTN</name>
<keyword evidence="6" id="KW-0057">Aromatic amino acid biosynthesis</keyword>
<dbReference type="GO" id="GO:0003856">
    <property type="term" value="F:3-dehydroquinate synthase activity"/>
    <property type="evidence" value="ECO:0007669"/>
    <property type="project" value="TreeGrafter"/>
</dbReference>
<dbReference type="EMBL" id="POTY01000132">
    <property type="protein sequence ID" value="PZG15153.1"/>
    <property type="molecule type" value="Genomic_DNA"/>
</dbReference>
<evidence type="ECO:0000256" key="2">
    <source>
        <dbReference type="ARBA" id="ARBA00001941"/>
    </source>
</evidence>
<proteinExistence type="predicted"/>
<evidence type="ECO:0000256" key="1">
    <source>
        <dbReference type="ARBA" id="ARBA00001911"/>
    </source>
</evidence>
<dbReference type="PIRSF" id="PIRSF001455">
    <property type="entry name" value="DHQ_synth"/>
    <property type="match status" value="1"/>
</dbReference>
<dbReference type="Pfam" id="PF24621">
    <property type="entry name" value="DHQS_C"/>
    <property type="match status" value="1"/>
</dbReference>
<dbReference type="PANTHER" id="PTHR43622">
    <property type="entry name" value="3-DEHYDROQUINATE SYNTHASE"/>
    <property type="match status" value="1"/>
</dbReference>
<dbReference type="GO" id="GO:0008652">
    <property type="term" value="P:amino acid biosynthetic process"/>
    <property type="evidence" value="ECO:0007669"/>
    <property type="project" value="UniProtKB-KW"/>
</dbReference>
<keyword evidence="8" id="KW-0170">Cobalt</keyword>
<dbReference type="PANTHER" id="PTHR43622:SF7">
    <property type="entry name" value="3-DEHYDROQUINATE SYNTHASE, CHLOROPLASTIC"/>
    <property type="match status" value="1"/>
</dbReference>
<feature type="domain" description="3-dehydroquinate synthase C-terminal" evidence="10">
    <location>
        <begin position="175"/>
        <end position="319"/>
    </location>
</feature>
<dbReference type="InterPro" id="IPR056179">
    <property type="entry name" value="DHQS_C"/>
</dbReference>
<reference evidence="11 12" key="1">
    <citation type="submission" date="2018-01" db="EMBL/GenBank/DDBJ databases">
        <title>Draft genome sequence of Jishengella sp. NA12.</title>
        <authorList>
            <person name="Sahin N."/>
            <person name="Ay H."/>
            <person name="Saygin H."/>
        </authorList>
    </citation>
    <scope>NUCLEOTIDE SEQUENCE [LARGE SCALE GENOMIC DNA]</scope>
    <source>
        <strain evidence="11 12">NA12</strain>
    </source>
</reference>
<dbReference type="InterPro" id="IPR050071">
    <property type="entry name" value="Dehydroquinate_synthase"/>
</dbReference>
<evidence type="ECO:0000256" key="7">
    <source>
        <dbReference type="ARBA" id="ARBA00023239"/>
    </source>
</evidence>
<dbReference type="GO" id="GO:0046872">
    <property type="term" value="F:metal ion binding"/>
    <property type="evidence" value="ECO:0007669"/>
    <property type="project" value="UniProtKB-KW"/>
</dbReference>